<dbReference type="Proteomes" id="UP000325743">
    <property type="component" value="Chromosome 2"/>
</dbReference>
<dbReference type="AlphaFoldDB" id="A0A5P3VQR9"/>
<dbReference type="Pfam" id="PF00975">
    <property type="entry name" value="Thioesterase"/>
    <property type="match status" value="1"/>
</dbReference>
<evidence type="ECO:0000313" key="2">
    <source>
        <dbReference type="EMBL" id="QEZ47823.1"/>
    </source>
</evidence>
<feature type="domain" description="Thioesterase" evidence="1">
    <location>
        <begin position="103"/>
        <end position="145"/>
    </location>
</feature>
<protein>
    <recommendedName>
        <fullName evidence="1">Thioesterase domain-containing protein</fullName>
    </recommendedName>
</protein>
<evidence type="ECO:0000313" key="3">
    <source>
        <dbReference type="Proteomes" id="UP000325743"/>
    </source>
</evidence>
<evidence type="ECO:0000259" key="1">
    <source>
        <dbReference type="Pfam" id="PF00975"/>
    </source>
</evidence>
<reference evidence="2 3" key="1">
    <citation type="submission" date="2018-09" db="EMBL/GenBank/DDBJ databases">
        <title>Complete genome sequence of Cupriavidus oxalaticus T2, a bacterium capable of phenol tolerance and degradation.</title>
        <authorList>
            <person name="Yan J."/>
        </authorList>
    </citation>
    <scope>NUCLEOTIDE SEQUENCE [LARGE SCALE GENOMIC DNA]</scope>
    <source>
        <strain evidence="2 3">T2</strain>
    </source>
</reference>
<gene>
    <name evidence="2" type="ORF">D2917_27415</name>
</gene>
<dbReference type="RefSeq" id="WP_151072525.1">
    <property type="nucleotide sequence ID" value="NZ_CP032519.1"/>
</dbReference>
<dbReference type="InterPro" id="IPR001031">
    <property type="entry name" value="Thioesterase"/>
</dbReference>
<dbReference type="SUPFAM" id="SSF53474">
    <property type="entry name" value="alpha/beta-Hydrolases"/>
    <property type="match status" value="1"/>
</dbReference>
<sequence length="228" mass="24670">MQPIKTVNVRLTPVSDREPVKVYLLRPRGTLYWGGAGLDGSYIPPTAKAFQGAGIKSFSLGLTNSATRTVLGERGMLVDAIRAGLTIRYEDDAEWVIASGMSAEAPQFNLIGYSYGSLLAAQTANYYANQGHTVDHLVLIGSPIDVSFLENLRKHRHIGKVVVIDLTEHGDPIYAGISQWALAAAAPQLARQMSAGNGEGHFYYAHMVPDLPRRLQALAARVVAEGVR</sequence>
<proteinExistence type="predicted"/>
<name>A0A5P3VQR9_9BURK</name>
<dbReference type="InterPro" id="IPR029058">
    <property type="entry name" value="AB_hydrolase_fold"/>
</dbReference>
<dbReference type="Gene3D" id="3.40.50.1820">
    <property type="entry name" value="alpha/beta hydrolase"/>
    <property type="match status" value="1"/>
</dbReference>
<organism evidence="2 3">
    <name type="scientific">Cupriavidus oxalaticus</name>
    <dbReference type="NCBI Taxonomy" id="96344"/>
    <lineage>
        <taxon>Bacteria</taxon>
        <taxon>Pseudomonadati</taxon>
        <taxon>Pseudomonadota</taxon>
        <taxon>Betaproteobacteria</taxon>
        <taxon>Burkholderiales</taxon>
        <taxon>Burkholderiaceae</taxon>
        <taxon>Cupriavidus</taxon>
    </lineage>
</organism>
<dbReference type="EMBL" id="CP032519">
    <property type="protein sequence ID" value="QEZ47823.1"/>
    <property type="molecule type" value="Genomic_DNA"/>
</dbReference>
<accession>A0A5P3VQR9</accession>